<evidence type="ECO:0000313" key="2">
    <source>
        <dbReference type="EMBL" id="KAJ8391117.1"/>
    </source>
</evidence>
<dbReference type="Proteomes" id="UP001221898">
    <property type="component" value="Unassembled WGS sequence"/>
</dbReference>
<accession>A0AAD7RVN8</accession>
<gene>
    <name evidence="2" type="ORF">AAFF_G00097380</name>
</gene>
<dbReference type="GO" id="GO:0046983">
    <property type="term" value="F:protein dimerization activity"/>
    <property type="evidence" value="ECO:0007669"/>
    <property type="project" value="InterPro"/>
</dbReference>
<evidence type="ECO:0000313" key="3">
    <source>
        <dbReference type="Proteomes" id="UP001221898"/>
    </source>
</evidence>
<proteinExistence type="predicted"/>
<reference evidence="2" key="1">
    <citation type="journal article" date="2023" name="Science">
        <title>Genome structures resolve the early diversification of teleost fishes.</title>
        <authorList>
            <person name="Parey E."/>
            <person name="Louis A."/>
            <person name="Montfort J."/>
            <person name="Bouchez O."/>
            <person name="Roques C."/>
            <person name="Iampietro C."/>
            <person name="Lluch J."/>
            <person name="Castinel A."/>
            <person name="Donnadieu C."/>
            <person name="Desvignes T."/>
            <person name="Floi Bucao C."/>
            <person name="Jouanno E."/>
            <person name="Wen M."/>
            <person name="Mejri S."/>
            <person name="Dirks R."/>
            <person name="Jansen H."/>
            <person name="Henkel C."/>
            <person name="Chen W.J."/>
            <person name="Zahm M."/>
            <person name="Cabau C."/>
            <person name="Klopp C."/>
            <person name="Thompson A.W."/>
            <person name="Robinson-Rechavi M."/>
            <person name="Braasch I."/>
            <person name="Lecointre G."/>
            <person name="Bobe J."/>
            <person name="Postlethwait J.H."/>
            <person name="Berthelot C."/>
            <person name="Roest Crollius H."/>
            <person name="Guiguen Y."/>
        </authorList>
    </citation>
    <scope>NUCLEOTIDE SEQUENCE</scope>
    <source>
        <strain evidence="2">NC1722</strain>
    </source>
</reference>
<keyword evidence="3" id="KW-1185">Reference proteome</keyword>
<dbReference type="EMBL" id="JAINUG010000162">
    <property type="protein sequence ID" value="KAJ8391117.1"/>
    <property type="molecule type" value="Genomic_DNA"/>
</dbReference>
<dbReference type="PANTHER" id="PTHR45913">
    <property type="entry name" value="EPM2A-INTERACTING PROTEIN 1"/>
    <property type="match status" value="1"/>
</dbReference>
<sequence length="194" mass="22442">MKEDNPELISYHCIIHQSVLCSTLSDEYAEVMNTMMRMINFLRASSSHQHRMLREFLSEVDANADDLLLHNNRKLELFKEDLQGDCAHFPTVQEQVQDVALKEHFGGTDPATFWLQMVSETAFPGLRKVALYILTMFGSTYSCEAAFSTMNIIKTKYRSRLTNEHLHMCMRMVLTPFQPRFKILAGQARAQFCH</sequence>
<name>A0AAD7RVN8_9TELE</name>
<organism evidence="2 3">
    <name type="scientific">Aldrovandia affinis</name>
    <dbReference type="NCBI Taxonomy" id="143900"/>
    <lineage>
        <taxon>Eukaryota</taxon>
        <taxon>Metazoa</taxon>
        <taxon>Chordata</taxon>
        <taxon>Craniata</taxon>
        <taxon>Vertebrata</taxon>
        <taxon>Euteleostomi</taxon>
        <taxon>Actinopterygii</taxon>
        <taxon>Neopterygii</taxon>
        <taxon>Teleostei</taxon>
        <taxon>Notacanthiformes</taxon>
        <taxon>Halosauridae</taxon>
        <taxon>Aldrovandia</taxon>
    </lineage>
</organism>
<dbReference type="SUPFAM" id="SSF53098">
    <property type="entry name" value="Ribonuclease H-like"/>
    <property type="match status" value="1"/>
</dbReference>
<feature type="domain" description="HAT C-terminal dimerisation" evidence="1">
    <location>
        <begin position="109"/>
        <end position="170"/>
    </location>
</feature>
<dbReference type="Pfam" id="PF05699">
    <property type="entry name" value="Dimer_Tnp_hAT"/>
    <property type="match status" value="1"/>
</dbReference>
<evidence type="ECO:0000259" key="1">
    <source>
        <dbReference type="Pfam" id="PF05699"/>
    </source>
</evidence>
<comment type="caution">
    <text evidence="2">The sequence shown here is derived from an EMBL/GenBank/DDBJ whole genome shotgun (WGS) entry which is preliminary data.</text>
</comment>
<protein>
    <recommendedName>
        <fullName evidence="1">HAT C-terminal dimerisation domain-containing protein</fullName>
    </recommendedName>
</protein>
<dbReference type="InterPro" id="IPR012337">
    <property type="entry name" value="RNaseH-like_sf"/>
</dbReference>
<dbReference type="InterPro" id="IPR008906">
    <property type="entry name" value="HATC_C_dom"/>
</dbReference>
<dbReference type="AlphaFoldDB" id="A0AAD7RVN8"/>
<dbReference type="PANTHER" id="PTHR45913:SF21">
    <property type="entry name" value="DUF4371 DOMAIN-CONTAINING PROTEIN"/>
    <property type="match status" value="1"/>
</dbReference>